<protein>
    <submittedName>
        <fullName evidence="2">DNA-directed RNA polymerase I subunit RPA34</fullName>
    </submittedName>
</protein>
<dbReference type="GO" id="GO:0000428">
    <property type="term" value="C:DNA-directed RNA polymerase complex"/>
    <property type="evidence" value="ECO:0007669"/>
    <property type="project" value="UniProtKB-KW"/>
</dbReference>
<evidence type="ECO:0000313" key="3">
    <source>
        <dbReference type="Proteomes" id="UP001165941"/>
    </source>
</evidence>
<keyword evidence="2" id="KW-0240">DNA-directed RNA polymerase</keyword>
<dbReference type="EMBL" id="PGGH01279347">
    <property type="protein sequence ID" value="NIG61298.1"/>
    <property type="molecule type" value="Genomic_DNA"/>
</dbReference>
<comment type="caution">
    <text evidence="2">The sequence shown here is derived from an EMBL/GenBank/DDBJ whole genome shotgun (WGS) entry which is preliminary data.</text>
</comment>
<evidence type="ECO:0000313" key="2">
    <source>
        <dbReference type="EMBL" id="NIG61298.1"/>
    </source>
</evidence>
<evidence type="ECO:0000256" key="1">
    <source>
        <dbReference type="SAM" id="MobiDB-lite"/>
    </source>
</evidence>
<reference evidence="2" key="1">
    <citation type="submission" date="2018-05" db="EMBL/GenBank/DDBJ databases">
        <authorList>
            <person name="Pedro S.L.S."/>
            <person name="Freitas R.C."/>
            <person name="Barreto A.S."/>
            <person name="Lima A.O.S."/>
        </authorList>
    </citation>
    <scope>NUCLEOTIDE SEQUENCE</scope>
    <source>
        <strain evidence="2">BP203</strain>
        <tissue evidence="2">Muscle</tissue>
    </source>
</reference>
<feature type="region of interest" description="Disordered" evidence="1">
    <location>
        <begin position="1"/>
        <end position="25"/>
    </location>
</feature>
<feature type="region of interest" description="Disordered" evidence="1">
    <location>
        <begin position="284"/>
        <end position="325"/>
    </location>
</feature>
<accession>A0ABX0S874</accession>
<organism evidence="2 3">
    <name type="scientific">Pontoporia blainvillei</name>
    <name type="common">Franciscana</name>
    <name type="synonym">Delphinus blainvillei</name>
    <dbReference type="NCBI Taxonomy" id="48723"/>
    <lineage>
        <taxon>Eukaryota</taxon>
        <taxon>Metazoa</taxon>
        <taxon>Chordata</taxon>
        <taxon>Craniata</taxon>
        <taxon>Vertebrata</taxon>
        <taxon>Euteleostomi</taxon>
        <taxon>Mammalia</taxon>
        <taxon>Eutheria</taxon>
        <taxon>Laurasiatheria</taxon>
        <taxon>Artiodactyla</taxon>
        <taxon>Whippomorpha</taxon>
        <taxon>Cetacea</taxon>
        <taxon>Odontoceti</taxon>
        <taxon>Pontoporiidae</taxon>
        <taxon>Pontoporia</taxon>
    </lineage>
</organism>
<keyword evidence="2" id="KW-0804">Transcription</keyword>
<feature type="region of interest" description="Disordered" evidence="1">
    <location>
        <begin position="209"/>
        <end position="271"/>
    </location>
</feature>
<dbReference type="PANTHER" id="PTHR15484:SF8">
    <property type="entry name" value="DNA-DIRECTED RNA POLYMERASE I SUBUNIT RPA34"/>
    <property type="match status" value="1"/>
</dbReference>
<name>A0ABX0S874_PONBL</name>
<dbReference type="Pfam" id="PF08208">
    <property type="entry name" value="RNA_polI_A34"/>
    <property type="match status" value="1"/>
</dbReference>
<dbReference type="PANTHER" id="PTHR15484">
    <property type="entry name" value="DNA-DIRECTED RNA POLYMERASE I SUBUNIT RPA34"/>
    <property type="match status" value="1"/>
</dbReference>
<feature type="compositionally biased region" description="Basic residues" evidence="1">
    <location>
        <begin position="435"/>
        <end position="444"/>
    </location>
</feature>
<dbReference type="Proteomes" id="UP001165941">
    <property type="component" value="Unassembled WGS sequence"/>
</dbReference>
<sequence>MAGTPSGSAARFSCPPNFTATPPASEHTRFSLEALTGPDTELWLIQAPVDFAPDCLNGRLVPLSGSRILKGKLAGKRHRYRVLSSSGPQAGGGATLLAPSAEAGRGLTSAPALQGSLRIFEGPQESLTGTLLQPIPANPPPQIPPGLKPRFCAFGGSPPVTGPGSVLALKSLASGKRKKKRRVPEASVPQAAVSEPGALEVDTALEPSEVDVGKKKKKQQLEDLEVTEPLATEPAAEMLEPLGALSPATTKMRKKKPKEVEMVKPEMGVLESEEKTVELELMVKSEPLEETVPSPSKKRKQQKGTEGVEPVEGTIVEPQLQMKMEPQEEAIPLLSSKKKKKEKGYKVTREPGTEVIELQMKPLELPGEMIEPELPQEVEPQAEAVLASPKKRRKKEKRQNAMMEPGTEVMEPGTEVMEPGTEVVEPEPQAALASTKKKKKKERGHKATEPGTEMINPQGEMMEPELPHEGQSEPGADPASTKKKKKRGQESWVPETASQEEMPEPLLNPESGEVAPMGQERKRKKKPQQDPA</sequence>
<feature type="region of interest" description="Disordered" evidence="1">
    <location>
        <begin position="373"/>
        <end position="532"/>
    </location>
</feature>
<dbReference type="Gene3D" id="6.20.250.70">
    <property type="match status" value="1"/>
</dbReference>
<dbReference type="InterPro" id="IPR013240">
    <property type="entry name" value="DNA-dir_RNA_pol1_su_RPA34"/>
</dbReference>
<feature type="region of interest" description="Disordered" evidence="1">
    <location>
        <begin position="173"/>
        <end position="195"/>
    </location>
</feature>
<gene>
    <name evidence="2" type="ORF">BU61_9842</name>
</gene>
<proteinExistence type="predicted"/>
<keyword evidence="3" id="KW-1185">Reference proteome</keyword>